<protein>
    <recommendedName>
        <fullName evidence="4">DUF2953 domain-containing protein</fullName>
    </recommendedName>
</protein>
<proteinExistence type="predicted"/>
<keyword evidence="1" id="KW-1133">Transmembrane helix</keyword>
<gene>
    <name evidence="2" type="ORF">SAMN05660297_00303</name>
</gene>
<sequence>MQTYYYLVGISIFSVCLFIALLFISITIDIKILREGENDEVIIVLSVLNGFFKYKIDIPFLDMVHTGNNLIRAKIHNDTEVGNKKEQINDSWEEELNFNEIKIIFEEIQSFKKKYWNVIEYIKGKLRIKKVLWYTKIGLEDAAITAIVTGIIWVIKTNIILFIRNTLNLEDISIDVVPNYMSKKFALTFHCIVGLKIGYIIIASIKLLMMKFRGGEKIERASN</sequence>
<name>A0A1H9YNT2_9FIRM</name>
<keyword evidence="3" id="KW-1185">Reference proteome</keyword>
<dbReference type="InterPro" id="IPR021338">
    <property type="entry name" value="DUF2953"/>
</dbReference>
<feature type="transmembrane region" description="Helical" evidence="1">
    <location>
        <begin position="6"/>
        <end position="28"/>
    </location>
</feature>
<dbReference type="Proteomes" id="UP000199568">
    <property type="component" value="Unassembled WGS sequence"/>
</dbReference>
<dbReference type="RefSeq" id="WP_090438229.1">
    <property type="nucleotide sequence ID" value="NZ_FOHU01000001.1"/>
</dbReference>
<dbReference type="OrthoDB" id="1953500at2"/>
<keyword evidence="1" id="KW-0812">Transmembrane</keyword>
<evidence type="ECO:0000313" key="3">
    <source>
        <dbReference type="Proteomes" id="UP000199568"/>
    </source>
</evidence>
<dbReference type="STRING" id="426128.SAMN05660297_00303"/>
<evidence type="ECO:0000313" key="2">
    <source>
        <dbReference type="EMBL" id="SES70152.1"/>
    </source>
</evidence>
<feature type="transmembrane region" description="Helical" evidence="1">
    <location>
        <begin position="131"/>
        <end position="155"/>
    </location>
</feature>
<organism evidence="2 3">
    <name type="scientific">Natronincola peptidivorans</name>
    <dbReference type="NCBI Taxonomy" id="426128"/>
    <lineage>
        <taxon>Bacteria</taxon>
        <taxon>Bacillati</taxon>
        <taxon>Bacillota</taxon>
        <taxon>Clostridia</taxon>
        <taxon>Peptostreptococcales</taxon>
        <taxon>Natronincolaceae</taxon>
        <taxon>Natronincola</taxon>
    </lineage>
</organism>
<keyword evidence="1" id="KW-0472">Membrane</keyword>
<dbReference type="Pfam" id="PF11167">
    <property type="entry name" value="DUF2953"/>
    <property type="match status" value="1"/>
</dbReference>
<feature type="transmembrane region" description="Helical" evidence="1">
    <location>
        <begin position="185"/>
        <end position="208"/>
    </location>
</feature>
<reference evidence="2 3" key="1">
    <citation type="submission" date="2016-10" db="EMBL/GenBank/DDBJ databases">
        <authorList>
            <person name="de Groot N.N."/>
        </authorList>
    </citation>
    <scope>NUCLEOTIDE SEQUENCE [LARGE SCALE GENOMIC DNA]</scope>
    <source>
        <strain evidence="2 3">DSM 18979</strain>
    </source>
</reference>
<dbReference type="EMBL" id="FOHU01000001">
    <property type="protein sequence ID" value="SES70152.1"/>
    <property type="molecule type" value="Genomic_DNA"/>
</dbReference>
<evidence type="ECO:0000256" key="1">
    <source>
        <dbReference type="SAM" id="Phobius"/>
    </source>
</evidence>
<dbReference type="AlphaFoldDB" id="A0A1H9YNT2"/>
<evidence type="ECO:0008006" key="4">
    <source>
        <dbReference type="Google" id="ProtNLM"/>
    </source>
</evidence>
<accession>A0A1H9YNT2</accession>